<accession>A0A517YSE1</accession>
<evidence type="ECO:0000256" key="1">
    <source>
        <dbReference type="SAM" id="MobiDB-lite"/>
    </source>
</evidence>
<feature type="region of interest" description="Disordered" evidence="1">
    <location>
        <begin position="1"/>
        <end position="24"/>
    </location>
</feature>
<evidence type="ECO:0000313" key="3">
    <source>
        <dbReference type="Proteomes" id="UP000317369"/>
    </source>
</evidence>
<gene>
    <name evidence="2" type="ORF">KS4_11850</name>
</gene>
<protein>
    <submittedName>
        <fullName evidence="2">Uncharacterized protein</fullName>
    </submittedName>
</protein>
<keyword evidence="3" id="KW-1185">Reference proteome</keyword>
<proteinExistence type="predicted"/>
<dbReference type="Proteomes" id="UP000317369">
    <property type="component" value="Chromosome"/>
</dbReference>
<organism evidence="2 3">
    <name type="scientific">Poriferisphaera corsica</name>
    <dbReference type="NCBI Taxonomy" id="2528020"/>
    <lineage>
        <taxon>Bacteria</taxon>
        <taxon>Pseudomonadati</taxon>
        <taxon>Planctomycetota</taxon>
        <taxon>Phycisphaerae</taxon>
        <taxon>Phycisphaerales</taxon>
        <taxon>Phycisphaeraceae</taxon>
        <taxon>Poriferisphaera</taxon>
    </lineage>
</organism>
<evidence type="ECO:0000313" key="2">
    <source>
        <dbReference type="EMBL" id="QDU33140.1"/>
    </source>
</evidence>
<dbReference type="RefSeq" id="WP_145075790.1">
    <property type="nucleotide sequence ID" value="NZ_CP036425.1"/>
</dbReference>
<sequence length="115" mass="12200">MKIEPTPHNLPSSPASSKYSPVAKFDDRGQLHNLNPDENSWDEGFVRHDSAQLSVVRIELDASTHPACGTDNKIGPSDEGYPVIPTDSVKAGVANIPTSLGGYGATLGNLLDIFA</sequence>
<name>A0A517YSE1_9BACT</name>
<dbReference type="EMBL" id="CP036425">
    <property type="protein sequence ID" value="QDU33140.1"/>
    <property type="molecule type" value="Genomic_DNA"/>
</dbReference>
<dbReference type="KEGG" id="pcor:KS4_11850"/>
<feature type="compositionally biased region" description="Polar residues" evidence="1">
    <location>
        <begin position="9"/>
        <end position="19"/>
    </location>
</feature>
<reference evidence="2 3" key="1">
    <citation type="submission" date="2019-02" db="EMBL/GenBank/DDBJ databases">
        <title>Deep-cultivation of Planctomycetes and their phenomic and genomic characterization uncovers novel biology.</title>
        <authorList>
            <person name="Wiegand S."/>
            <person name="Jogler M."/>
            <person name="Boedeker C."/>
            <person name="Pinto D."/>
            <person name="Vollmers J."/>
            <person name="Rivas-Marin E."/>
            <person name="Kohn T."/>
            <person name="Peeters S.H."/>
            <person name="Heuer A."/>
            <person name="Rast P."/>
            <person name="Oberbeckmann S."/>
            <person name="Bunk B."/>
            <person name="Jeske O."/>
            <person name="Meyerdierks A."/>
            <person name="Storesund J.E."/>
            <person name="Kallscheuer N."/>
            <person name="Luecker S."/>
            <person name="Lage O.M."/>
            <person name="Pohl T."/>
            <person name="Merkel B.J."/>
            <person name="Hornburger P."/>
            <person name="Mueller R.-W."/>
            <person name="Bruemmer F."/>
            <person name="Labrenz M."/>
            <person name="Spormann A.M."/>
            <person name="Op den Camp H."/>
            <person name="Overmann J."/>
            <person name="Amann R."/>
            <person name="Jetten M.S.M."/>
            <person name="Mascher T."/>
            <person name="Medema M.H."/>
            <person name="Devos D.P."/>
            <person name="Kaster A.-K."/>
            <person name="Ovreas L."/>
            <person name="Rohde M."/>
            <person name="Galperin M.Y."/>
            <person name="Jogler C."/>
        </authorList>
    </citation>
    <scope>NUCLEOTIDE SEQUENCE [LARGE SCALE GENOMIC DNA]</scope>
    <source>
        <strain evidence="2 3">KS4</strain>
    </source>
</reference>
<dbReference type="AlphaFoldDB" id="A0A517YSE1"/>